<sequence length="105" mass="11623">MKKSKEHFMKKMFNMRDLAKMLVALLILLYSGHVMAQDGHSISGLVTDNTGDPIPGVNVVEKGTTTVTITNMDGEYNLTLSGQNVIVSFSFIGMETKEVFFAYNN</sequence>
<dbReference type="Gene3D" id="2.60.40.1120">
    <property type="entry name" value="Carboxypeptidase-like, regulatory domain"/>
    <property type="match status" value="1"/>
</dbReference>
<dbReference type="Proteomes" id="UP000605676">
    <property type="component" value="Unassembled WGS sequence"/>
</dbReference>
<name>A0ABS1HIV9_9BACT</name>
<keyword evidence="3" id="KW-1185">Reference proteome</keyword>
<feature type="chain" id="PRO_5045717711" evidence="1">
    <location>
        <begin position="37"/>
        <end position="105"/>
    </location>
</feature>
<dbReference type="SUPFAM" id="SSF49464">
    <property type="entry name" value="Carboxypeptidase regulatory domain-like"/>
    <property type="match status" value="1"/>
</dbReference>
<dbReference type="EMBL" id="JAENRR010000017">
    <property type="protein sequence ID" value="MBK3517501.1"/>
    <property type="molecule type" value="Genomic_DNA"/>
</dbReference>
<dbReference type="Pfam" id="PF13715">
    <property type="entry name" value="CarbopepD_reg_2"/>
    <property type="match status" value="1"/>
</dbReference>
<evidence type="ECO:0000256" key="1">
    <source>
        <dbReference type="SAM" id="SignalP"/>
    </source>
</evidence>
<feature type="signal peptide" evidence="1">
    <location>
        <begin position="1"/>
        <end position="36"/>
    </location>
</feature>
<protein>
    <submittedName>
        <fullName evidence="2">Carboxypeptidase-like regulatory domain-containing protein</fullName>
    </submittedName>
</protein>
<comment type="caution">
    <text evidence="2">The sequence shown here is derived from an EMBL/GenBank/DDBJ whole genome shotgun (WGS) entry which is preliminary data.</text>
</comment>
<dbReference type="InterPro" id="IPR008969">
    <property type="entry name" value="CarboxyPept-like_regulatory"/>
</dbReference>
<proteinExistence type="predicted"/>
<gene>
    <name evidence="2" type="ORF">JIV24_09150</name>
</gene>
<evidence type="ECO:0000313" key="3">
    <source>
        <dbReference type="Proteomes" id="UP000605676"/>
    </source>
</evidence>
<dbReference type="RefSeq" id="WP_200464731.1">
    <property type="nucleotide sequence ID" value="NZ_JAENRR010000017.1"/>
</dbReference>
<reference evidence="2 3" key="1">
    <citation type="submission" date="2021-01" db="EMBL/GenBank/DDBJ databases">
        <title>Carboxyliciviraga sp.nov., isolated from coastal sediments.</title>
        <authorList>
            <person name="Lu D."/>
            <person name="Zhang T."/>
        </authorList>
    </citation>
    <scope>NUCLEOTIDE SEQUENCE [LARGE SCALE GENOMIC DNA]</scope>
    <source>
        <strain evidence="2 3">N1Y132</strain>
    </source>
</reference>
<evidence type="ECO:0000313" key="2">
    <source>
        <dbReference type="EMBL" id="MBK3517501.1"/>
    </source>
</evidence>
<organism evidence="2 3">
    <name type="scientific">Carboxylicivirga marina</name>
    <dbReference type="NCBI Taxonomy" id="2800988"/>
    <lineage>
        <taxon>Bacteria</taxon>
        <taxon>Pseudomonadati</taxon>
        <taxon>Bacteroidota</taxon>
        <taxon>Bacteroidia</taxon>
        <taxon>Marinilabiliales</taxon>
        <taxon>Marinilabiliaceae</taxon>
        <taxon>Carboxylicivirga</taxon>
    </lineage>
</organism>
<accession>A0ABS1HIV9</accession>
<keyword evidence="1" id="KW-0732">Signal</keyword>